<dbReference type="GO" id="GO:0004519">
    <property type="term" value="F:endonuclease activity"/>
    <property type="evidence" value="ECO:0007669"/>
    <property type="project" value="UniProtKB-KW"/>
</dbReference>
<organism evidence="2 3">
    <name type="scientific">Comamonas testosteroni</name>
    <name type="common">Pseudomonas testosteroni</name>
    <dbReference type="NCBI Taxonomy" id="285"/>
    <lineage>
        <taxon>Bacteria</taxon>
        <taxon>Pseudomonadati</taxon>
        <taxon>Pseudomonadota</taxon>
        <taxon>Betaproteobacteria</taxon>
        <taxon>Burkholderiales</taxon>
        <taxon>Comamonadaceae</taxon>
        <taxon>Comamonas</taxon>
    </lineage>
</organism>
<proteinExistence type="predicted"/>
<dbReference type="Pfam" id="PF13391">
    <property type="entry name" value="HNH_2"/>
    <property type="match status" value="1"/>
</dbReference>
<dbReference type="Proteomes" id="UP000261948">
    <property type="component" value="Unassembled WGS sequence"/>
</dbReference>
<reference evidence="2 3" key="1">
    <citation type="submission" date="2018-08" db="EMBL/GenBank/DDBJ databases">
        <title>Comamonas testosteroni strain SWCO2.</title>
        <authorList>
            <person name="Jiang N."/>
            <person name="Zhang X.Z."/>
        </authorList>
    </citation>
    <scope>NUCLEOTIDE SEQUENCE [LARGE SCALE GENOMIC DNA]</scope>
    <source>
        <strain evidence="2 3">SWCO2</strain>
    </source>
</reference>
<keyword evidence="3" id="KW-1185">Reference proteome</keyword>
<feature type="domain" description="HNH nuclease" evidence="1">
    <location>
        <begin position="89"/>
        <end position="141"/>
    </location>
</feature>
<dbReference type="AlphaFoldDB" id="A0A373FAC1"/>
<protein>
    <submittedName>
        <fullName evidence="2">HNH endonuclease</fullName>
    </submittedName>
</protein>
<comment type="caution">
    <text evidence="2">The sequence shown here is derived from an EMBL/GenBank/DDBJ whole genome shotgun (WGS) entry which is preliminary data.</text>
</comment>
<sequence>MFGSYTKLSEINALEMMNLIPVGQRNSKWQVLYDAMASAARDIETPSELKIDGDEDDAGVVLSKITMIDARMGQGSYRAALMREWDGKCALTGIECSEMLIASHIKPWSESKKREKLDVANGLILSANVDALFDRFLISFEDDGVLLASPRLPKGTLELAGLDGFAKLRKQPSPATAGYLQYHREQFRNRAARGKVGF</sequence>
<dbReference type="OrthoDB" id="9811869at2"/>
<evidence type="ECO:0000259" key="1">
    <source>
        <dbReference type="Pfam" id="PF13391"/>
    </source>
</evidence>
<name>A0A373FAC1_COMTE</name>
<accession>A0A373FAC1</accession>
<dbReference type="InterPro" id="IPR003615">
    <property type="entry name" value="HNH_nuc"/>
</dbReference>
<dbReference type="EMBL" id="QURR01000031">
    <property type="protein sequence ID" value="RGE41093.1"/>
    <property type="molecule type" value="Genomic_DNA"/>
</dbReference>
<gene>
    <name evidence="2" type="ORF">DZC30_19135</name>
</gene>
<keyword evidence="2" id="KW-0378">Hydrolase</keyword>
<evidence type="ECO:0000313" key="2">
    <source>
        <dbReference type="EMBL" id="RGE41093.1"/>
    </source>
</evidence>
<evidence type="ECO:0000313" key="3">
    <source>
        <dbReference type="Proteomes" id="UP000261948"/>
    </source>
</evidence>
<keyword evidence="2" id="KW-0540">Nuclease</keyword>
<keyword evidence="2" id="KW-0255">Endonuclease</keyword>